<dbReference type="EMBL" id="UYJE01006879">
    <property type="protein sequence ID" value="VDI49871.1"/>
    <property type="molecule type" value="Genomic_DNA"/>
</dbReference>
<dbReference type="SUPFAM" id="SSF57845">
    <property type="entry name" value="B-box zinc-binding domain"/>
    <property type="match status" value="1"/>
</dbReference>
<dbReference type="InterPro" id="IPR047153">
    <property type="entry name" value="TRIM45/56/19-like"/>
</dbReference>
<evidence type="ECO:0000313" key="4">
    <source>
        <dbReference type="Proteomes" id="UP000596742"/>
    </source>
</evidence>
<dbReference type="PROSITE" id="PS50119">
    <property type="entry name" value="ZF_BBOX"/>
    <property type="match status" value="1"/>
</dbReference>
<evidence type="ECO:0000259" key="2">
    <source>
        <dbReference type="PROSITE" id="PS50119"/>
    </source>
</evidence>
<organism evidence="3 4">
    <name type="scientific">Mytilus galloprovincialis</name>
    <name type="common">Mediterranean mussel</name>
    <dbReference type="NCBI Taxonomy" id="29158"/>
    <lineage>
        <taxon>Eukaryota</taxon>
        <taxon>Metazoa</taxon>
        <taxon>Spiralia</taxon>
        <taxon>Lophotrochozoa</taxon>
        <taxon>Mollusca</taxon>
        <taxon>Bivalvia</taxon>
        <taxon>Autobranchia</taxon>
        <taxon>Pteriomorphia</taxon>
        <taxon>Mytilida</taxon>
        <taxon>Mytiloidea</taxon>
        <taxon>Mytilidae</taxon>
        <taxon>Mytilinae</taxon>
        <taxon>Mytilus</taxon>
    </lineage>
</organism>
<dbReference type="Pfam" id="PF22586">
    <property type="entry name" value="ANCHR-like_BBOX"/>
    <property type="match status" value="1"/>
</dbReference>
<accession>A0A8B6FIU1</accession>
<keyword evidence="1" id="KW-0863">Zinc-finger</keyword>
<dbReference type="InterPro" id="IPR000315">
    <property type="entry name" value="Znf_B-box"/>
</dbReference>
<dbReference type="GO" id="GO:0008270">
    <property type="term" value="F:zinc ion binding"/>
    <property type="evidence" value="ECO:0007669"/>
    <property type="project" value="UniProtKB-KW"/>
</dbReference>
<evidence type="ECO:0000313" key="3">
    <source>
        <dbReference type="EMBL" id="VDI49871.1"/>
    </source>
</evidence>
<dbReference type="GO" id="GO:0061630">
    <property type="term" value="F:ubiquitin protein ligase activity"/>
    <property type="evidence" value="ECO:0007669"/>
    <property type="project" value="TreeGrafter"/>
</dbReference>
<dbReference type="CDD" id="cd19757">
    <property type="entry name" value="Bbox1"/>
    <property type="match status" value="1"/>
</dbReference>
<dbReference type="PANTHER" id="PTHR25462">
    <property type="entry name" value="BONUS, ISOFORM C-RELATED"/>
    <property type="match status" value="1"/>
</dbReference>
<dbReference type="Gene3D" id="3.30.160.60">
    <property type="entry name" value="Classic Zinc Finger"/>
    <property type="match status" value="1"/>
</dbReference>
<name>A0A8B6FIU1_MYTGA</name>
<comment type="caution">
    <text evidence="3">The sequence shown here is derived from an EMBL/GenBank/DDBJ whole genome shotgun (WGS) entry which is preliminary data.</text>
</comment>
<keyword evidence="1" id="KW-0479">Metal-binding</keyword>
<protein>
    <recommendedName>
        <fullName evidence="2">B box-type domain-containing protein</fullName>
    </recommendedName>
</protein>
<dbReference type="AlphaFoldDB" id="A0A8B6FIU1"/>
<dbReference type="Proteomes" id="UP000596742">
    <property type="component" value="Unassembled WGS sequence"/>
</dbReference>
<gene>
    <name evidence="3" type="ORF">MGAL_10B039286</name>
</gene>
<keyword evidence="4" id="KW-1185">Reference proteome</keyword>
<sequence length="162" mass="18759">MTSSVKHFCTICHDDGIFNRAVTWCTECEVLFCGNCEKSHCKSRLSKNHTIMSAEDYHKLPTFMQKISCQCRDHKKKFELYCSFHACPCCIQCIADDHQKCHDLKPLSDIIKQVKSSASVHLFEKDLKDVKVNLDTARTYLTSRITTNNTQKNKAIEKIRYM</sequence>
<proteinExistence type="predicted"/>
<dbReference type="OrthoDB" id="6090298at2759"/>
<keyword evidence="1" id="KW-0862">Zinc</keyword>
<dbReference type="PANTHER" id="PTHR25462:SF296">
    <property type="entry name" value="MEIOTIC P26, ISOFORM F"/>
    <property type="match status" value="1"/>
</dbReference>
<evidence type="ECO:0000256" key="1">
    <source>
        <dbReference type="PROSITE-ProRule" id="PRU00024"/>
    </source>
</evidence>
<feature type="domain" description="B box-type" evidence="2">
    <location>
        <begin position="4"/>
        <end position="54"/>
    </location>
</feature>
<reference evidence="3" key="1">
    <citation type="submission" date="2018-11" db="EMBL/GenBank/DDBJ databases">
        <authorList>
            <person name="Alioto T."/>
            <person name="Alioto T."/>
        </authorList>
    </citation>
    <scope>NUCLEOTIDE SEQUENCE</scope>
</reference>